<keyword evidence="17" id="KW-0675">Receptor</keyword>
<dbReference type="GO" id="GO:0009279">
    <property type="term" value="C:cell outer membrane"/>
    <property type="evidence" value="ECO:0007669"/>
    <property type="project" value="UniProtKB-SubCell"/>
</dbReference>
<evidence type="ECO:0000256" key="13">
    <source>
        <dbReference type="RuleBase" id="RU003357"/>
    </source>
</evidence>
<protein>
    <submittedName>
        <fullName evidence="17">TonB-dependent receptor</fullName>
    </submittedName>
</protein>
<dbReference type="InterPro" id="IPR036942">
    <property type="entry name" value="Beta-barrel_TonB_sf"/>
</dbReference>
<keyword evidence="2 12" id="KW-0813">Transport</keyword>
<dbReference type="Pfam" id="PF00593">
    <property type="entry name" value="TonB_dep_Rec_b-barrel"/>
    <property type="match status" value="1"/>
</dbReference>
<keyword evidence="3 12" id="KW-1134">Transmembrane beta strand</keyword>
<dbReference type="eggNOG" id="COG4771">
    <property type="taxonomic scope" value="Bacteria"/>
</dbReference>
<feature type="chain" id="PRO_5001913960" evidence="14">
    <location>
        <begin position="22"/>
        <end position="677"/>
    </location>
</feature>
<evidence type="ECO:0000256" key="9">
    <source>
        <dbReference type="ARBA" id="ARBA00023077"/>
    </source>
</evidence>
<sequence length="677" mass="74618">MSRCRAALLFLSGLIAAPATASTALEEIIVVSPRLDSTVQQTPFAITAVTGDDLQLGRQQIGIDEALARVPGVFFQNRYNLNQDLRIAIRGFGARAQFGQSGIRLAVDDIPLTTPDGTSQVDDLDMGSMGRIEVLRGPSAALFGTAAGGAINIYSEQPQEQPTVETRATVGDYGQRQLQLKASGTSGDLGYLASVRRQDLEGFRDHSQADTTTFNSTFHYRIDPTLELTAVFAALDKEARDPGALTPAELAEGPRDRARQLNVDCGVRETADQYRTGVVLRKSLGEGQSLRLRGYLLDRQFDARLPCPFVDHTTFDRRYIGGGLEYQLAGTVAGRSNRFIAGMEVTAQEDDRERFDADRSGNRGALTQRQREAVDSVAIYLQDELTLSETVMLRLSGRYEALDFKLSDEFLEDGDNSGAIQFDEFTPMAGLLWSPTAWANLYANLSTSFETPSLNQLEDPAGPGFLESLEAQTSTNYEVGVKGLVGGRLSYELALFRIDLEDELVPFETAGDVFFRNAGSSTREGLELAAEAQLREGLRLTLAYSYNDFRYDRFRAGGERFDGNMLPGVPESQLFAELAWTHSDGWYATWDLLRVGELYADDANSPAAQVDGYTVSNLRLGRRYQRGRLAVSPYLGINNLFDEAFFANVRVNQTFNRFIEPAPGRNFYGGIGLSYRL</sequence>
<dbReference type="InterPro" id="IPR012910">
    <property type="entry name" value="Plug_dom"/>
</dbReference>
<dbReference type="SUPFAM" id="SSF56935">
    <property type="entry name" value="Porins"/>
    <property type="match status" value="1"/>
</dbReference>
<comment type="subcellular location">
    <subcellularLocation>
        <location evidence="1 12">Cell outer membrane</location>
        <topology evidence="1 12">Multi-pass membrane protein</topology>
    </subcellularLocation>
</comment>
<dbReference type="PANTHER" id="PTHR32552">
    <property type="entry name" value="FERRICHROME IRON RECEPTOR-RELATED"/>
    <property type="match status" value="1"/>
</dbReference>
<dbReference type="CDD" id="cd01347">
    <property type="entry name" value="ligand_gated_channel"/>
    <property type="match status" value="1"/>
</dbReference>
<dbReference type="InterPro" id="IPR000531">
    <property type="entry name" value="Beta-barrel_TonB"/>
</dbReference>
<feature type="signal peptide" evidence="14">
    <location>
        <begin position="1"/>
        <end position="21"/>
    </location>
</feature>
<evidence type="ECO:0000256" key="4">
    <source>
        <dbReference type="ARBA" id="ARBA00022496"/>
    </source>
</evidence>
<feature type="domain" description="TonB-dependent receptor plug" evidence="16">
    <location>
        <begin position="39"/>
        <end position="149"/>
    </location>
</feature>
<evidence type="ECO:0000313" key="18">
    <source>
        <dbReference type="Proteomes" id="UP000029640"/>
    </source>
</evidence>
<dbReference type="PROSITE" id="PS52016">
    <property type="entry name" value="TONB_DEPENDENT_REC_3"/>
    <property type="match status" value="1"/>
</dbReference>
<organism evidence="17 18">
    <name type="scientific">Pseudohaliea rubra DSM 19751</name>
    <dbReference type="NCBI Taxonomy" id="1265313"/>
    <lineage>
        <taxon>Bacteria</taxon>
        <taxon>Pseudomonadati</taxon>
        <taxon>Pseudomonadota</taxon>
        <taxon>Gammaproteobacteria</taxon>
        <taxon>Cellvibrionales</taxon>
        <taxon>Halieaceae</taxon>
        <taxon>Pseudohaliea</taxon>
    </lineage>
</organism>
<evidence type="ECO:0000256" key="7">
    <source>
        <dbReference type="ARBA" id="ARBA00023004"/>
    </source>
</evidence>
<dbReference type="Proteomes" id="UP000029640">
    <property type="component" value="Unassembled WGS sequence"/>
</dbReference>
<evidence type="ECO:0000256" key="11">
    <source>
        <dbReference type="ARBA" id="ARBA00023237"/>
    </source>
</evidence>
<evidence type="ECO:0000313" key="17">
    <source>
        <dbReference type="EMBL" id="KGE02871.1"/>
    </source>
</evidence>
<evidence type="ECO:0000256" key="6">
    <source>
        <dbReference type="ARBA" id="ARBA00022729"/>
    </source>
</evidence>
<evidence type="ECO:0000256" key="12">
    <source>
        <dbReference type="PROSITE-ProRule" id="PRU01360"/>
    </source>
</evidence>
<evidence type="ECO:0000259" key="16">
    <source>
        <dbReference type="Pfam" id="PF07715"/>
    </source>
</evidence>
<evidence type="ECO:0000256" key="2">
    <source>
        <dbReference type="ARBA" id="ARBA00022448"/>
    </source>
</evidence>
<keyword evidence="18" id="KW-1185">Reference proteome</keyword>
<dbReference type="PROSITE" id="PS00018">
    <property type="entry name" value="EF_HAND_1"/>
    <property type="match status" value="1"/>
</dbReference>
<dbReference type="InterPro" id="IPR037066">
    <property type="entry name" value="Plug_dom_sf"/>
</dbReference>
<keyword evidence="11 12" id="KW-0998">Cell outer membrane</keyword>
<dbReference type="InterPro" id="IPR018247">
    <property type="entry name" value="EF_Hand_1_Ca_BS"/>
</dbReference>
<keyword evidence="9 13" id="KW-0798">TonB box</keyword>
<feature type="domain" description="TonB-dependent receptor-like beta-barrel" evidence="15">
    <location>
        <begin position="208"/>
        <end position="640"/>
    </location>
</feature>
<evidence type="ECO:0000256" key="10">
    <source>
        <dbReference type="ARBA" id="ARBA00023136"/>
    </source>
</evidence>
<name>A0A095XT75_9GAMM</name>
<keyword evidence="7" id="KW-0408">Iron</keyword>
<evidence type="ECO:0000256" key="3">
    <source>
        <dbReference type="ARBA" id="ARBA00022452"/>
    </source>
</evidence>
<dbReference type="PATRIC" id="fig|1265313.6.peg.2479"/>
<gene>
    <name evidence="17" type="ORF">HRUBRA_02515</name>
</gene>
<keyword evidence="4" id="KW-0410">Iron transport</keyword>
<keyword evidence="8" id="KW-0406">Ion transport</keyword>
<evidence type="ECO:0000256" key="5">
    <source>
        <dbReference type="ARBA" id="ARBA00022692"/>
    </source>
</evidence>
<keyword evidence="10 12" id="KW-0472">Membrane</keyword>
<comment type="caution">
    <text evidence="17">The sequence shown here is derived from an EMBL/GenBank/DDBJ whole genome shotgun (WGS) entry which is preliminary data.</text>
</comment>
<dbReference type="Pfam" id="PF07715">
    <property type="entry name" value="Plug"/>
    <property type="match status" value="1"/>
</dbReference>
<evidence type="ECO:0000256" key="14">
    <source>
        <dbReference type="SAM" id="SignalP"/>
    </source>
</evidence>
<evidence type="ECO:0000259" key="15">
    <source>
        <dbReference type="Pfam" id="PF00593"/>
    </source>
</evidence>
<evidence type="ECO:0000256" key="8">
    <source>
        <dbReference type="ARBA" id="ARBA00023065"/>
    </source>
</evidence>
<comment type="similarity">
    <text evidence="12 13">Belongs to the TonB-dependent receptor family.</text>
</comment>
<reference evidence="17 18" key="1">
    <citation type="journal article" date="2014" name="Genome Announc.">
        <title>Genome Sequence of Gammaproteobacterial Pseudohaliea rubra Type Strain DSM 19751, Isolated from Coastal Seawater of the Mediterranean Sea.</title>
        <authorList>
            <person name="Spring S."/>
            <person name="Fiebig A."/>
            <person name="Riedel T."/>
            <person name="Goker M."/>
            <person name="Klenk H.P."/>
        </authorList>
    </citation>
    <scope>NUCLEOTIDE SEQUENCE [LARGE SCALE GENOMIC DNA]</scope>
    <source>
        <strain evidence="17 18">DSM 19751</strain>
    </source>
</reference>
<keyword evidence="5 12" id="KW-0812">Transmembrane</keyword>
<dbReference type="STRING" id="1265313.HRUBRA_02515"/>
<dbReference type="HOGENOM" id="CLU_008287_13_0_6"/>
<dbReference type="Gene3D" id="2.40.170.20">
    <property type="entry name" value="TonB-dependent receptor, beta-barrel domain"/>
    <property type="match status" value="1"/>
</dbReference>
<proteinExistence type="inferred from homology"/>
<dbReference type="Gene3D" id="2.170.130.10">
    <property type="entry name" value="TonB-dependent receptor, plug domain"/>
    <property type="match status" value="1"/>
</dbReference>
<dbReference type="InterPro" id="IPR039426">
    <property type="entry name" value="TonB-dep_rcpt-like"/>
</dbReference>
<dbReference type="EMBL" id="AUVB01000080">
    <property type="protein sequence ID" value="KGE02871.1"/>
    <property type="molecule type" value="Genomic_DNA"/>
</dbReference>
<dbReference type="PANTHER" id="PTHR32552:SF68">
    <property type="entry name" value="FERRICHROME OUTER MEMBRANE TRANSPORTER_PHAGE RECEPTOR"/>
    <property type="match status" value="1"/>
</dbReference>
<dbReference type="AlphaFoldDB" id="A0A095XT75"/>
<evidence type="ECO:0000256" key="1">
    <source>
        <dbReference type="ARBA" id="ARBA00004571"/>
    </source>
</evidence>
<dbReference type="RefSeq" id="WP_035516121.1">
    <property type="nucleotide sequence ID" value="NZ_KN234761.1"/>
</dbReference>
<dbReference type="GO" id="GO:0015344">
    <property type="term" value="F:siderophore uptake transmembrane transporter activity"/>
    <property type="evidence" value="ECO:0007669"/>
    <property type="project" value="TreeGrafter"/>
</dbReference>
<keyword evidence="6 14" id="KW-0732">Signal</keyword>
<accession>A0A095XT75</accession>